<organism evidence="1 2">
    <name type="scientific">Methylobacterium nodulans (strain LMG 21967 / CNCM I-2342 / ORS 2060)</name>
    <dbReference type="NCBI Taxonomy" id="460265"/>
    <lineage>
        <taxon>Bacteria</taxon>
        <taxon>Pseudomonadati</taxon>
        <taxon>Pseudomonadota</taxon>
        <taxon>Alphaproteobacteria</taxon>
        <taxon>Hyphomicrobiales</taxon>
        <taxon>Methylobacteriaceae</taxon>
        <taxon>Methylobacterium</taxon>
    </lineage>
</organism>
<dbReference type="OrthoDB" id="9944173at2"/>
<reference evidence="1 2" key="1">
    <citation type="submission" date="2009-01" db="EMBL/GenBank/DDBJ databases">
        <title>Complete sequence of chromosome of Methylobacterium nodulans ORS 2060.</title>
        <authorList>
            <consortium name="US DOE Joint Genome Institute"/>
            <person name="Lucas S."/>
            <person name="Copeland A."/>
            <person name="Lapidus A."/>
            <person name="Glavina del Rio T."/>
            <person name="Dalin E."/>
            <person name="Tice H."/>
            <person name="Bruce D."/>
            <person name="Goodwin L."/>
            <person name="Pitluck S."/>
            <person name="Sims D."/>
            <person name="Brettin T."/>
            <person name="Detter J.C."/>
            <person name="Han C."/>
            <person name="Larimer F."/>
            <person name="Land M."/>
            <person name="Hauser L."/>
            <person name="Kyrpides N."/>
            <person name="Ivanova N."/>
            <person name="Marx C.J."/>
            <person name="Richardson P."/>
        </authorList>
    </citation>
    <scope>NUCLEOTIDE SEQUENCE [LARGE SCALE GENOMIC DNA]</scope>
    <source>
        <strain evidence="2">LMG 21967 / CNCM I-2342 / ORS 2060</strain>
    </source>
</reference>
<sequence length="85" mass="9337">MEDPTASALDLTRRLNRLCLDHGRKLLDLHNAAAAAAQARDLYAAQQAYRQAQDSLKLAQETCAQVIALITEAVVPKRKDRDPAP</sequence>
<dbReference type="RefSeq" id="WP_015930204.1">
    <property type="nucleotide sequence ID" value="NC_011894.1"/>
</dbReference>
<dbReference type="EMBL" id="CP001349">
    <property type="protein sequence ID" value="ACL58548.1"/>
    <property type="molecule type" value="Genomic_DNA"/>
</dbReference>
<dbReference type="eggNOG" id="ENOG50311QV">
    <property type="taxonomic scope" value="Bacteria"/>
</dbReference>
<accession>B8IQ48</accession>
<dbReference type="HOGENOM" id="CLU_2508910_0_0_5"/>
<keyword evidence="2" id="KW-1185">Reference proteome</keyword>
<protein>
    <submittedName>
        <fullName evidence="1">Uncharacterized protein</fullName>
    </submittedName>
</protein>
<evidence type="ECO:0000313" key="1">
    <source>
        <dbReference type="EMBL" id="ACL58548.1"/>
    </source>
</evidence>
<name>B8IQ48_METNO</name>
<dbReference type="KEGG" id="mno:Mnod_3639"/>
<gene>
    <name evidence="1" type="ordered locus">Mnod_3639</name>
</gene>
<dbReference type="Proteomes" id="UP000008207">
    <property type="component" value="Chromosome"/>
</dbReference>
<proteinExistence type="predicted"/>
<dbReference type="AlphaFoldDB" id="B8IQ48"/>
<dbReference type="STRING" id="460265.Mnod_3639"/>
<evidence type="ECO:0000313" key="2">
    <source>
        <dbReference type="Proteomes" id="UP000008207"/>
    </source>
</evidence>